<accession>A0ABY3X9A7</accession>
<dbReference type="InterPro" id="IPR023051">
    <property type="entry name" value="Kup"/>
</dbReference>
<dbReference type="PANTHER" id="PTHR30540">
    <property type="entry name" value="OSMOTIC STRESS POTASSIUM TRANSPORTER"/>
    <property type="match status" value="1"/>
</dbReference>
<feature type="transmembrane region" description="Helical" evidence="12">
    <location>
        <begin position="377"/>
        <end position="399"/>
    </location>
</feature>
<dbReference type="HAMAP" id="MF_01522">
    <property type="entry name" value="Kup"/>
    <property type="match status" value="1"/>
</dbReference>
<dbReference type="RefSeq" id="WP_057943686.1">
    <property type="nucleotide sequence ID" value="NZ_CP011131.1"/>
</dbReference>
<feature type="domain" description="K+ potassium transporter integral membrane" evidence="13">
    <location>
        <begin position="25"/>
        <end position="474"/>
    </location>
</feature>
<keyword evidence="7 12" id="KW-0769">Symport</keyword>
<evidence type="ECO:0000256" key="8">
    <source>
        <dbReference type="ARBA" id="ARBA00022958"/>
    </source>
</evidence>
<dbReference type="InterPro" id="IPR003855">
    <property type="entry name" value="K+_transporter"/>
</dbReference>
<evidence type="ECO:0000313" key="16">
    <source>
        <dbReference type="Proteomes" id="UP000829194"/>
    </source>
</evidence>
<evidence type="ECO:0000256" key="2">
    <source>
        <dbReference type="ARBA" id="ARBA00007019"/>
    </source>
</evidence>
<keyword evidence="6 12" id="KW-0812">Transmembrane</keyword>
<name>A0ABY3X9A7_9GAMM</name>
<evidence type="ECO:0000256" key="6">
    <source>
        <dbReference type="ARBA" id="ARBA00022692"/>
    </source>
</evidence>
<gene>
    <name evidence="12" type="primary">kup</name>
    <name evidence="15" type="ORF">MOV92_16180</name>
</gene>
<dbReference type="Pfam" id="PF02705">
    <property type="entry name" value="K_trans"/>
    <property type="match status" value="1"/>
</dbReference>
<feature type="transmembrane region" description="Helical" evidence="12">
    <location>
        <begin position="114"/>
        <end position="136"/>
    </location>
</feature>
<reference evidence="15 16" key="1">
    <citation type="submission" date="2022-03" db="EMBL/GenBank/DDBJ databases">
        <title>Complete genome sequence of Lysobacter capsici VKM B-2533 and Lysobacter gummosus 10.1.1, promising sources of lytic agents.</title>
        <authorList>
            <person name="Tarlachkov S.V."/>
            <person name="Kudryakova I.V."/>
            <person name="Afoshin A.S."/>
            <person name="Leontyevskaya E.A."/>
            <person name="Leontyevskaya N.V."/>
        </authorList>
    </citation>
    <scope>NUCLEOTIDE SEQUENCE [LARGE SCALE GENOMIC DNA]</scope>
    <source>
        <strain evidence="15 16">10.1.1</strain>
    </source>
</reference>
<feature type="domain" description="K+ potassium transporter C-terminal" evidence="14">
    <location>
        <begin position="488"/>
        <end position="636"/>
    </location>
</feature>
<evidence type="ECO:0000259" key="13">
    <source>
        <dbReference type="Pfam" id="PF02705"/>
    </source>
</evidence>
<comment type="catalytic activity">
    <reaction evidence="12">
        <text>K(+)(in) + H(+)(in) = K(+)(out) + H(+)(out)</text>
        <dbReference type="Rhea" id="RHEA:28490"/>
        <dbReference type="ChEBI" id="CHEBI:15378"/>
        <dbReference type="ChEBI" id="CHEBI:29103"/>
    </reaction>
</comment>
<keyword evidence="16" id="KW-1185">Reference proteome</keyword>
<keyword evidence="8 12" id="KW-0630">Potassium</keyword>
<evidence type="ECO:0000256" key="1">
    <source>
        <dbReference type="ARBA" id="ARBA00004141"/>
    </source>
</evidence>
<evidence type="ECO:0000256" key="12">
    <source>
        <dbReference type="HAMAP-Rule" id="MF_01522"/>
    </source>
</evidence>
<proteinExistence type="inferred from homology"/>
<feature type="transmembrane region" description="Helical" evidence="12">
    <location>
        <begin position="259"/>
        <end position="279"/>
    </location>
</feature>
<comment type="subcellular location">
    <subcellularLocation>
        <location evidence="12">Cell membrane</location>
        <topology evidence="12">Multi-pass membrane protein</topology>
    </subcellularLocation>
    <subcellularLocation>
        <location evidence="1">Membrane</location>
        <topology evidence="1">Multi-pass membrane protein</topology>
    </subcellularLocation>
</comment>
<keyword evidence="10 12" id="KW-0406">Ion transport</keyword>
<evidence type="ECO:0000256" key="7">
    <source>
        <dbReference type="ARBA" id="ARBA00022847"/>
    </source>
</evidence>
<dbReference type="Pfam" id="PF22776">
    <property type="entry name" value="K_trans_C"/>
    <property type="match status" value="1"/>
</dbReference>
<feature type="transmembrane region" description="Helical" evidence="12">
    <location>
        <begin position="156"/>
        <end position="175"/>
    </location>
</feature>
<keyword evidence="9 12" id="KW-1133">Transmembrane helix</keyword>
<keyword evidence="5 12" id="KW-0633">Potassium transport</keyword>
<dbReference type="InterPro" id="IPR053952">
    <property type="entry name" value="K_trans_C"/>
</dbReference>
<feature type="transmembrane region" description="Helical" evidence="12">
    <location>
        <begin position="182"/>
        <end position="205"/>
    </location>
</feature>
<organism evidence="15 16">
    <name type="scientific">Lysobacter gummosus</name>
    <dbReference type="NCBI Taxonomy" id="262324"/>
    <lineage>
        <taxon>Bacteria</taxon>
        <taxon>Pseudomonadati</taxon>
        <taxon>Pseudomonadota</taxon>
        <taxon>Gammaproteobacteria</taxon>
        <taxon>Lysobacterales</taxon>
        <taxon>Lysobacteraceae</taxon>
        <taxon>Lysobacter</taxon>
    </lineage>
</organism>
<feature type="transmembrane region" description="Helical" evidence="12">
    <location>
        <begin position="21"/>
        <end position="44"/>
    </location>
</feature>
<feature type="transmembrane region" description="Helical" evidence="12">
    <location>
        <begin position="299"/>
        <end position="323"/>
    </location>
</feature>
<feature type="transmembrane region" description="Helical" evidence="12">
    <location>
        <begin position="351"/>
        <end position="371"/>
    </location>
</feature>
<dbReference type="InterPro" id="IPR053951">
    <property type="entry name" value="K_trans_N"/>
</dbReference>
<sequence>MNSSHHPAPDAAVAANESTRALPVLAVAALGIVFGDIATSPLYALQEAFGAHGVRPTRDNVTGILSLTFWSLIGVVSLKYVLFIMRAHNKGEGGIMALLALAQRVLREHPRLRWWAVMAGLAGASLFFGDSVITPAISVLSAVEGLKIAAPGLEPWIVPLSVVILLILFSVQRFGTARVGGLFGPVMLIWLLTIGVLGLLSLLRAPEVLAALSPHHALNFFLRNGYAGFTTLGATVLVLTGAEALYADMGHFGAKPIRLAWSTVALPCLLLSYFGQGALLWNDPGASVGPFYRMVPQALLYPMIALATCATVIASQAVISGAYSMMREGMQLGYLPRMRVLQTSPELRGQIYLPAVNSILLVLVLAATVGFRSSSALAASFGIAVSGTMLMTTCLALLIARRLWRWPWLAVLPLAVVLLTVDLAFVGANLMKVGSGGWFPLVLGVAAFTLMITWRRGRELLTQQIRSQGVPLEPCAASLTAHPPVRVPGTAIFLTTEPGLTPQALLHNLKHNKVLHERNVIFTVEALDEPYAEPAQRVWVETLDANFYRIRARFGFAEDPDVMAALDACAVRGLGFDTMETTFFTSRENIIAGDRTGMMAWRDKLFAYLARNAMPATAFFRIPDNRLIEIGRRVAI</sequence>
<feature type="transmembrane region" description="Helical" evidence="12">
    <location>
        <begin position="64"/>
        <end position="82"/>
    </location>
</feature>
<dbReference type="Proteomes" id="UP000829194">
    <property type="component" value="Chromosome"/>
</dbReference>
<dbReference type="EMBL" id="CP093547">
    <property type="protein sequence ID" value="UNP28031.1"/>
    <property type="molecule type" value="Genomic_DNA"/>
</dbReference>
<feature type="transmembrane region" description="Helical" evidence="12">
    <location>
        <begin position="437"/>
        <end position="454"/>
    </location>
</feature>
<keyword evidence="11 12" id="KW-0472">Membrane</keyword>
<dbReference type="PANTHER" id="PTHR30540:SF79">
    <property type="entry name" value="LOW AFFINITY POTASSIUM TRANSPORT SYSTEM PROTEIN KUP"/>
    <property type="match status" value="1"/>
</dbReference>
<evidence type="ECO:0000256" key="11">
    <source>
        <dbReference type="ARBA" id="ARBA00023136"/>
    </source>
</evidence>
<protein>
    <recommendedName>
        <fullName evidence="12">Probable potassium transport system protein Kup</fullName>
    </recommendedName>
</protein>
<feature type="transmembrane region" description="Helical" evidence="12">
    <location>
        <begin position="406"/>
        <end position="431"/>
    </location>
</feature>
<feature type="transmembrane region" description="Helical" evidence="12">
    <location>
        <begin position="225"/>
        <end position="247"/>
    </location>
</feature>
<evidence type="ECO:0000256" key="4">
    <source>
        <dbReference type="ARBA" id="ARBA00022475"/>
    </source>
</evidence>
<evidence type="ECO:0000313" key="15">
    <source>
        <dbReference type="EMBL" id="UNP28031.1"/>
    </source>
</evidence>
<evidence type="ECO:0000256" key="10">
    <source>
        <dbReference type="ARBA" id="ARBA00023065"/>
    </source>
</evidence>
<evidence type="ECO:0000259" key="14">
    <source>
        <dbReference type="Pfam" id="PF22776"/>
    </source>
</evidence>
<comment type="function">
    <text evidence="12">Transport of potassium into the cell. Likely operates as a K(+):H(+) symporter.</text>
</comment>
<comment type="similarity">
    <text evidence="2 12">Belongs to the HAK/KUP transporter (TC 2.A.72) family.</text>
</comment>
<keyword evidence="4 12" id="KW-1003">Cell membrane</keyword>
<evidence type="ECO:0000256" key="3">
    <source>
        <dbReference type="ARBA" id="ARBA00022448"/>
    </source>
</evidence>
<evidence type="ECO:0000256" key="5">
    <source>
        <dbReference type="ARBA" id="ARBA00022538"/>
    </source>
</evidence>
<keyword evidence="3 12" id="KW-0813">Transport</keyword>
<evidence type="ECO:0000256" key="9">
    <source>
        <dbReference type="ARBA" id="ARBA00022989"/>
    </source>
</evidence>